<dbReference type="EMBL" id="JARKIB010000179">
    <property type="protein sequence ID" value="KAJ7727473.1"/>
    <property type="molecule type" value="Genomic_DNA"/>
</dbReference>
<accession>A0AAD7MQH5</accession>
<gene>
    <name evidence="1" type="ORF">B0H16DRAFT_1470915</name>
</gene>
<evidence type="ECO:0000313" key="2">
    <source>
        <dbReference type="Proteomes" id="UP001215598"/>
    </source>
</evidence>
<proteinExistence type="predicted"/>
<dbReference type="Proteomes" id="UP001215598">
    <property type="component" value="Unassembled WGS sequence"/>
</dbReference>
<comment type="caution">
    <text evidence="1">The sequence shown here is derived from an EMBL/GenBank/DDBJ whole genome shotgun (WGS) entry which is preliminary data.</text>
</comment>
<keyword evidence="2" id="KW-1185">Reference proteome</keyword>
<reference evidence="1" key="1">
    <citation type="submission" date="2023-03" db="EMBL/GenBank/DDBJ databases">
        <title>Massive genome expansion in bonnet fungi (Mycena s.s.) driven by repeated elements and novel gene families across ecological guilds.</title>
        <authorList>
            <consortium name="Lawrence Berkeley National Laboratory"/>
            <person name="Harder C.B."/>
            <person name="Miyauchi S."/>
            <person name="Viragh M."/>
            <person name="Kuo A."/>
            <person name="Thoen E."/>
            <person name="Andreopoulos B."/>
            <person name="Lu D."/>
            <person name="Skrede I."/>
            <person name="Drula E."/>
            <person name="Henrissat B."/>
            <person name="Morin E."/>
            <person name="Kohler A."/>
            <person name="Barry K."/>
            <person name="LaButti K."/>
            <person name="Morin E."/>
            <person name="Salamov A."/>
            <person name="Lipzen A."/>
            <person name="Mereny Z."/>
            <person name="Hegedus B."/>
            <person name="Baldrian P."/>
            <person name="Stursova M."/>
            <person name="Weitz H."/>
            <person name="Taylor A."/>
            <person name="Grigoriev I.V."/>
            <person name="Nagy L.G."/>
            <person name="Martin F."/>
            <person name="Kauserud H."/>
        </authorList>
    </citation>
    <scope>NUCLEOTIDE SEQUENCE</scope>
    <source>
        <strain evidence="1">CBHHK182m</strain>
    </source>
</reference>
<dbReference type="AlphaFoldDB" id="A0AAD7MQH5"/>
<protein>
    <submittedName>
        <fullName evidence="1">Uncharacterized protein</fullName>
    </submittedName>
</protein>
<name>A0AAD7MQH5_9AGAR</name>
<sequence length="179" mass="19972">MAAQRIHLRTARRCGRKELEEIGKWNLDVVLADPGPPRLRKALGRWRQSAKEIGKFHVNQAENQENNTRPCMECTKGLQADVRYFGAAALTPRVFELTPTESFSVNVDAELEDAYIGQFDFHGKPGNKTCSLTKKGIRLTEDEGTAEVEYDGHGRTQKVMSPSVENLEMPVGVIASPVF</sequence>
<organism evidence="1 2">
    <name type="scientific">Mycena metata</name>
    <dbReference type="NCBI Taxonomy" id="1033252"/>
    <lineage>
        <taxon>Eukaryota</taxon>
        <taxon>Fungi</taxon>
        <taxon>Dikarya</taxon>
        <taxon>Basidiomycota</taxon>
        <taxon>Agaricomycotina</taxon>
        <taxon>Agaricomycetes</taxon>
        <taxon>Agaricomycetidae</taxon>
        <taxon>Agaricales</taxon>
        <taxon>Marasmiineae</taxon>
        <taxon>Mycenaceae</taxon>
        <taxon>Mycena</taxon>
    </lineage>
</organism>
<evidence type="ECO:0000313" key="1">
    <source>
        <dbReference type="EMBL" id="KAJ7727473.1"/>
    </source>
</evidence>